<evidence type="ECO:0000313" key="2">
    <source>
        <dbReference type="Proteomes" id="UP001348492"/>
    </source>
</evidence>
<keyword evidence="2" id="KW-1185">Reference proteome</keyword>
<dbReference type="RefSeq" id="WP_018590881.1">
    <property type="nucleotide sequence ID" value="NZ_CP117523.1"/>
</dbReference>
<gene>
    <name evidence="1" type="ORF">TEGL_20600</name>
</gene>
<name>A0ABZ2EVG0_9FIRM</name>
<protein>
    <submittedName>
        <fullName evidence="1">Uncharacterized protein</fullName>
    </submittedName>
</protein>
<dbReference type="EMBL" id="CP117523">
    <property type="protein sequence ID" value="WWD83647.1"/>
    <property type="molecule type" value="Genomic_DNA"/>
</dbReference>
<sequence length="50" mass="5832">MAKTIKFNLILDDKPVRTIEDLRENFSIEDILELYNNGLLQSCLEVRGYS</sequence>
<dbReference type="Proteomes" id="UP001348492">
    <property type="component" value="Chromosome"/>
</dbReference>
<evidence type="ECO:0000313" key="1">
    <source>
        <dbReference type="EMBL" id="WWD83647.1"/>
    </source>
</evidence>
<reference evidence="1 2" key="1">
    <citation type="journal article" date="2023" name="PLoS ONE">
        <title>Genome-based metabolic and phylogenomic analysis of three Terrisporobacter species.</title>
        <authorList>
            <person name="Boer T."/>
            <person name="Bengelsdorf F.R."/>
            <person name="Bomeke M."/>
            <person name="Daniel R."/>
            <person name="Poehlein A."/>
        </authorList>
    </citation>
    <scope>NUCLEOTIDE SEQUENCE [LARGE SCALE GENOMIC DNA]</scope>
    <source>
        <strain evidence="1 2">DSM 1288</strain>
    </source>
</reference>
<proteinExistence type="predicted"/>
<organism evidence="1 2">
    <name type="scientific">Terrisporobacter glycolicus ATCC 14880 = DSM 1288</name>
    <dbReference type="NCBI Taxonomy" id="1121315"/>
    <lineage>
        <taxon>Bacteria</taxon>
        <taxon>Bacillati</taxon>
        <taxon>Bacillota</taxon>
        <taxon>Clostridia</taxon>
        <taxon>Peptostreptococcales</taxon>
        <taxon>Peptostreptococcaceae</taxon>
        <taxon>Terrisporobacter</taxon>
    </lineage>
</organism>
<accession>A0ABZ2EVG0</accession>